<dbReference type="InterPro" id="IPR000489">
    <property type="entry name" value="Pterin-binding_dom"/>
</dbReference>
<dbReference type="PANTHER" id="PTHR20941:SF1">
    <property type="entry name" value="FOLIC ACID SYNTHESIS PROTEIN FOL1"/>
    <property type="match status" value="1"/>
</dbReference>
<evidence type="ECO:0000313" key="12">
    <source>
        <dbReference type="Proteomes" id="UP000475249"/>
    </source>
</evidence>
<dbReference type="Proteomes" id="UP000475249">
    <property type="component" value="Unassembled WGS sequence"/>
</dbReference>
<feature type="domain" description="Pterin-binding" evidence="10">
    <location>
        <begin position="15"/>
        <end position="267"/>
    </location>
</feature>
<comment type="cofactor">
    <cofactor evidence="2 9">
        <name>Mg(2+)</name>
        <dbReference type="ChEBI" id="CHEBI:18420"/>
    </cofactor>
</comment>
<dbReference type="GO" id="GO:0005829">
    <property type="term" value="C:cytosol"/>
    <property type="evidence" value="ECO:0007669"/>
    <property type="project" value="TreeGrafter"/>
</dbReference>
<dbReference type="Pfam" id="PF00809">
    <property type="entry name" value="Pterin_bind"/>
    <property type="match status" value="1"/>
</dbReference>
<dbReference type="AlphaFoldDB" id="A0A6L9E934"/>
<keyword evidence="7 9" id="KW-0460">Magnesium</keyword>
<dbReference type="Gene3D" id="3.20.20.20">
    <property type="entry name" value="Dihydropteroate synthase-like"/>
    <property type="match status" value="1"/>
</dbReference>
<dbReference type="GO" id="GO:0046656">
    <property type="term" value="P:folic acid biosynthetic process"/>
    <property type="evidence" value="ECO:0007669"/>
    <property type="project" value="UniProtKB-KW"/>
</dbReference>
<dbReference type="CDD" id="cd00739">
    <property type="entry name" value="DHPS"/>
    <property type="match status" value="1"/>
</dbReference>
<evidence type="ECO:0000256" key="4">
    <source>
        <dbReference type="ARBA" id="ARBA00012458"/>
    </source>
</evidence>
<dbReference type="PROSITE" id="PS50972">
    <property type="entry name" value="PTERIN_BINDING"/>
    <property type="match status" value="1"/>
</dbReference>
<reference evidence="11 12" key="1">
    <citation type="submission" date="2020-01" db="EMBL/GenBank/DDBJ databases">
        <title>Bacteria diversity of Porities sp.</title>
        <authorList>
            <person name="Wang G."/>
        </authorList>
    </citation>
    <scope>NUCLEOTIDE SEQUENCE [LARGE SCALE GENOMIC DNA]</scope>
    <source>
        <strain evidence="11 12">R33</strain>
    </source>
</reference>
<evidence type="ECO:0000256" key="9">
    <source>
        <dbReference type="RuleBase" id="RU361205"/>
    </source>
</evidence>
<comment type="pathway">
    <text evidence="3 9">Cofactor biosynthesis; tetrahydrofolate biosynthesis; 7,8-dihydrofolate from 2-amino-4-hydroxy-6-hydroxymethyl-7,8-dihydropteridine diphosphate and 4-aminobenzoate: step 1/2.</text>
</comment>
<protein>
    <recommendedName>
        <fullName evidence="4 9">Dihydropteroate synthase</fullName>
        <shortName evidence="9">DHPS</shortName>
        <ecNumber evidence="4 9">2.5.1.15</ecNumber>
    </recommendedName>
    <alternativeName>
        <fullName evidence="9">Dihydropteroate pyrophosphorylase</fullName>
    </alternativeName>
</protein>
<comment type="catalytic activity">
    <reaction evidence="1">
        <text>(7,8-dihydropterin-6-yl)methyl diphosphate + 4-aminobenzoate = 7,8-dihydropteroate + diphosphate</text>
        <dbReference type="Rhea" id="RHEA:19949"/>
        <dbReference type="ChEBI" id="CHEBI:17836"/>
        <dbReference type="ChEBI" id="CHEBI:17839"/>
        <dbReference type="ChEBI" id="CHEBI:33019"/>
        <dbReference type="ChEBI" id="CHEBI:72950"/>
        <dbReference type="EC" id="2.5.1.15"/>
    </reaction>
</comment>
<evidence type="ECO:0000256" key="2">
    <source>
        <dbReference type="ARBA" id="ARBA00001946"/>
    </source>
</evidence>
<dbReference type="UniPathway" id="UPA00077">
    <property type="reaction ID" value="UER00156"/>
</dbReference>
<dbReference type="PROSITE" id="PS00792">
    <property type="entry name" value="DHPS_1"/>
    <property type="match status" value="1"/>
</dbReference>
<comment type="function">
    <text evidence="9">Catalyzes the condensation of para-aminobenzoate (pABA) with 6-hydroxymethyl-7,8-dihydropterin diphosphate (DHPt-PP) to form 7,8-dihydropteroate (H2Pte), the immediate precursor of folate derivatives.</text>
</comment>
<dbReference type="GO" id="GO:0004156">
    <property type="term" value="F:dihydropteroate synthase activity"/>
    <property type="evidence" value="ECO:0007669"/>
    <property type="project" value="UniProtKB-EC"/>
</dbReference>
<dbReference type="InterPro" id="IPR006390">
    <property type="entry name" value="DHP_synth_dom"/>
</dbReference>
<dbReference type="EC" id="2.5.1.15" evidence="4 9"/>
<dbReference type="PANTHER" id="PTHR20941">
    <property type="entry name" value="FOLATE SYNTHESIS PROTEINS"/>
    <property type="match status" value="1"/>
</dbReference>
<comment type="similarity">
    <text evidence="9">Belongs to the DHPS family.</text>
</comment>
<keyword evidence="5 9" id="KW-0808">Transferase</keyword>
<dbReference type="RefSeq" id="WP_161434160.1">
    <property type="nucleotide sequence ID" value="NZ_WXYO01000002.1"/>
</dbReference>
<evidence type="ECO:0000256" key="3">
    <source>
        <dbReference type="ARBA" id="ARBA00004763"/>
    </source>
</evidence>
<organism evidence="11 12">
    <name type="scientific">Poritiphilus flavus</name>
    <dbReference type="NCBI Taxonomy" id="2697053"/>
    <lineage>
        <taxon>Bacteria</taxon>
        <taxon>Pseudomonadati</taxon>
        <taxon>Bacteroidota</taxon>
        <taxon>Flavobacteriia</taxon>
        <taxon>Flavobacteriales</taxon>
        <taxon>Flavobacteriaceae</taxon>
        <taxon>Poritiphilus</taxon>
    </lineage>
</organism>
<evidence type="ECO:0000256" key="7">
    <source>
        <dbReference type="ARBA" id="ARBA00022842"/>
    </source>
</evidence>
<dbReference type="SUPFAM" id="SSF51717">
    <property type="entry name" value="Dihydropteroate synthetase-like"/>
    <property type="match status" value="1"/>
</dbReference>
<evidence type="ECO:0000256" key="1">
    <source>
        <dbReference type="ARBA" id="ARBA00000012"/>
    </source>
</evidence>
<evidence type="ECO:0000256" key="6">
    <source>
        <dbReference type="ARBA" id="ARBA00022723"/>
    </source>
</evidence>
<sequence>MYLNCKGNLIDLNQPRVMGILNLTPDSFYDGGRYQEDKALLHQVEKMILEGADFIDLGGYSSRPGADEVSEEEELRRVLPAVELILQNFPEVLLSIDTFRSNVARNSLEMGAAMINDITAGSGDPEMMRSIAAFNCPYILMHMKGTPQTMQQLNAYDSLIEDLLYYFSAKLAGARKSGIKDLIVDPGFGFAKDLNQNYELLRGLNRFQTLGVPILAGLSRKSMIYKKLNTDASGALNGTTALHMVALEKGSSILRVHDVKEAVECVVLFEELR</sequence>
<evidence type="ECO:0000259" key="10">
    <source>
        <dbReference type="PROSITE" id="PS50972"/>
    </source>
</evidence>
<keyword evidence="12" id="KW-1185">Reference proteome</keyword>
<evidence type="ECO:0000256" key="5">
    <source>
        <dbReference type="ARBA" id="ARBA00022679"/>
    </source>
</evidence>
<gene>
    <name evidence="11" type="primary">folP</name>
    <name evidence="11" type="ORF">GTQ38_03815</name>
</gene>
<accession>A0A6L9E934</accession>
<keyword evidence="6 9" id="KW-0479">Metal-binding</keyword>
<dbReference type="GO" id="GO:0046872">
    <property type="term" value="F:metal ion binding"/>
    <property type="evidence" value="ECO:0007669"/>
    <property type="project" value="UniProtKB-KW"/>
</dbReference>
<keyword evidence="8 9" id="KW-0289">Folate biosynthesis</keyword>
<dbReference type="InterPro" id="IPR011005">
    <property type="entry name" value="Dihydropteroate_synth-like_sf"/>
</dbReference>
<evidence type="ECO:0000313" key="11">
    <source>
        <dbReference type="EMBL" id="NAS11112.1"/>
    </source>
</evidence>
<proteinExistence type="inferred from homology"/>
<evidence type="ECO:0000256" key="8">
    <source>
        <dbReference type="ARBA" id="ARBA00022909"/>
    </source>
</evidence>
<name>A0A6L9E934_9FLAO</name>
<dbReference type="EMBL" id="WXYO01000002">
    <property type="protein sequence ID" value="NAS11112.1"/>
    <property type="molecule type" value="Genomic_DNA"/>
</dbReference>
<dbReference type="NCBIfam" id="TIGR01496">
    <property type="entry name" value="DHPS"/>
    <property type="match status" value="1"/>
</dbReference>
<comment type="caution">
    <text evidence="11">The sequence shown here is derived from an EMBL/GenBank/DDBJ whole genome shotgun (WGS) entry which is preliminary data.</text>
</comment>
<dbReference type="InterPro" id="IPR045031">
    <property type="entry name" value="DHP_synth-like"/>
</dbReference>
<dbReference type="GO" id="GO:0046654">
    <property type="term" value="P:tetrahydrofolate biosynthetic process"/>
    <property type="evidence" value="ECO:0007669"/>
    <property type="project" value="UniProtKB-UniPathway"/>
</dbReference>